<protein>
    <submittedName>
        <fullName evidence="1">Uncharacterized protein</fullName>
    </submittedName>
</protein>
<evidence type="ECO:0000313" key="2">
    <source>
        <dbReference type="Proteomes" id="UP000800235"/>
    </source>
</evidence>
<dbReference type="EMBL" id="MU007063">
    <property type="protein sequence ID" value="KAF2426564.1"/>
    <property type="molecule type" value="Genomic_DNA"/>
</dbReference>
<keyword evidence="2" id="KW-1185">Reference proteome</keyword>
<dbReference type="Proteomes" id="UP000800235">
    <property type="component" value="Unassembled WGS sequence"/>
</dbReference>
<accession>A0A9P4TW31</accession>
<proteinExistence type="predicted"/>
<comment type="caution">
    <text evidence="1">The sequence shown here is derived from an EMBL/GenBank/DDBJ whole genome shotgun (WGS) entry which is preliminary data.</text>
</comment>
<evidence type="ECO:0000313" key="1">
    <source>
        <dbReference type="EMBL" id="KAF2426564.1"/>
    </source>
</evidence>
<gene>
    <name evidence="1" type="ORF">EJ08DRAFT_368728</name>
</gene>
<dbReference type="AlphaFoldDB" id="A0A9P4TW31"/>
<sequence length="226" mass="26434">MSFNWDDLKAEMKRQAQAEYEDVLRKEQQIEFETEKLKSERASALAMEMEEEDTVPDETRDFFLKERNQLEYDHAFVQFVTRKNSGSAIITALEKEWKLRYEELGIHVDNLGVPNGERTGLKVKWTAFPENDSEQMKEMLKEAERGTEQLGHIIRHTEGFKIGILKPVQTHVAQDTWRKVLREGPLSTSARQGYRCLWWLQSSIARMDSFAKPARFASFFGRKIRG</sequence>
<name>A0A9P4TW31_9PEZI</name>
<reference evidence="1" key="1">
    <citation type="journal article" date="2020" name="Stud. Mycol.">
        <title>101 Dothideomycetes genomes: a test case for predicting lifestyles and emergence of pathogens.</title>
        <authorList>
            <person name="Haridas S."/>
            <person name="Albert R."/>
            <person name="Binder M."/>
            <person name="Bloem J."/>
            <person name="Labutti K."/>
            <person name="Salamov A."/>
            <person name="Andreopoulos B."/>
            <person name="Baker S."/>
            <person name="Barry K."/>
            <person name="Bills G."/>
            <person name="Bluhm B."/>
            <person name="Cannon C."/>
            <person name="Castanera R."/>
            <person name="Culley D."/>
            <person name="Daum C."/>
            <person name="Ezra D."/>
            <person name="Gonzalez J."/>
            <person name="Henrissat B."/>
            <person name="Kuo A."/>
            <person name="Liang C."/>
            <person name="Lipzen A."/>
            <person name="Lutzoni F."/>
            <person name="Magnuson J."/>
            <person name="Mondo S."/>
            <person name="Nolan M."/>
            <person name="Ohm R."/>
            <person name="Pangilinan J."/>
            <person name="Park H.-J."/>
            <person name="Ramirez L."/>
            <person name="Alfaro M."/>
            <person name="Sun H."/>
            <person name="Tritt A."/>
            <person name="Yoshinaga Y."/>
            <person name="Zwiers L.-H."/>
            <person name="Turgeon B."/>
            <person name="Goodwin S."/>
            <person name="Spatafora J."/>
            <person name="Crous P."/>
            <person name="Grigoriev I."/>
        </authorList>
    </citation>
    <scope>NUCLEOTIDE SEQUENCE</scope>
    <source>
        <strain evidence="1">CBS 130266</strain>
    </source>
</reference>
<organism evidence="1 2">
    <name type="scientific">Tothia fuscella</name>
    <dbReference type="NCBI Taxonomy" id="1048955"/>
    <lineage>
        <taxon>Eukaryota</taxon>
        <taxon>Fungi</taxon>
        <taxon>Dikarya</taxon>
        <taxon>Ascomycota</taxon>
        <taxon>Pezizomycotina</taxon>
        <taxon>Dothideomycetes</taxon>
        <taxon>Pleosporomycetidae</taxon>
        <taxon>Venturiales</taxon>
        <taxon>Cylindrosympodiaceae</taxon>
        <taxon>Tothia</taxon>
    </lineage>
</organism>